<keyword evidence="3" id="KW-1185">Reference proteome</keyword>
<dbReference type="EMBL" id="JBJKBG010000010">
    <property type="protein sequence ID" value="KAL3718251.1"/>
    <property type="molecule type" value="Genomic_DNA"/>
</dbReference>
<proteinExistence type="predicted"/>
<organism evidence="2 3">
    <name type="scientific">Eucalyptus globulus</name>
    <name type="common">Tasmanian blue gum</name>
    <dbReference type="NCBI Taxonomy" id="34317"/>
    <lineage>
        <taxon>Eukaryota</taxon>
        <taxon>Viridiplantae</taxon>
        <taxon>Streptophyta</taxon>
        <taxon>Embryophyta</taxon>
        <taxon>Tracheophyta</taxon>
        <taxon>Spermatophyta</taxon>
        <taxon>Magnoliopsida</taxon>
        <taxon>eudicotyledons</taxon>
        <taxon>Gunneridae</taxon>
        <taxon>Pentapetalae</taxon>
        <taxon>rosids</taxon>
        <taxon>malvids</taxon>
        <taxon>Myrtales</taxon>
        <taxon>Myrtaceae</taxon>
        <taxon>Myrtoideae</taxon>
        <taxon>Eucalypteae</taxon>
        <taxon>Eucalyptus</taxon>
    </lineage>
</organism>
<feature type="region of interest" description="Disordered" evidence="1">
    <location>
        <begin position="17"/>
        <end position="58"/>
    </location>
</feature>
<sequence>MAASVAGRSAFLRAISRATARTPASSTPRGTAAASPRPPIRPHFGLPRTPISPPPPPSFRLVRRELSSLLPVHSAVASARLVSKLPSEVNSSFEGRFANYLSPI</sequence>
<comment type="caution">
    <text evidence="2">The sequence shown here is derived from an EMBL/GenBank/DDBJ whole genome shotgun (WGS) entry which is preliminary data.</text>
</comment>
<dbReference type="Proteomes" id="UP001634007">
    <property type="component" value="Unassembled WGS sequence"/>
</dbReference>
<evidence type="ECO:0000313" key="3">
    <source>
        <dbReference type="Proteomes" id="UP001634007"/>
    </source>
</evidence>
<protein>
    <submittedName>
        <fullName evidence="2">Uncharacterized protein</fullName>
    </submittedName>
</protein>
<evidence type="ECO:0000256" key="1">
    <source>
        <dbReference type="SAM" id="MobiDB-lite"/>
    </source>
</evidence>
<name>A0ABD3IW48_EUCGL</name>
<dbReference type="AlphaFoldDB" id="A0ABD3IW48"/>
<reference evidence="2 3" key="1">
    <citation type="submission" date="2024-11" db="EMBL/GenBank/DDBJ databases">
        <title>Chromosome-level genome assembly of Eucalyptus globulus Labill. provides insights into its genome evolution.</title>
        <authorList>
            <person name="Li X."/>
        </authorList>
    </citation>
    <scope>NUCLEOTIDE SEQUENCE [LARGE SCALE GENOMIC DNA]</scope>
    <source>
        <strain evidence="2">CL2024</strain>
        <tissue evidence="2">Fresh tender leaves</tissue>
    </source>
</reference>
<gene>
    <name evidence="2" type="ORF">ACJRO7_003395</name>
</gene>
<evidence type="ECO:0000313" key="2">
    <source>
        <dbReference type="EMBL" id="KAL3718251.1"/>
    </source>
</evidence>
<accession>A0ABD3IW48</accession>